<evidence type="ECO:0000313" key="3">
    <source>
        <dbReference type="Proteomes" id="UP000183656"/>
    </source>
</evidence>
<dbReference type="InterPro" id="IPR027417">
    <property type="entry name" value="P-loop_NTPase"/>
</dbReference>
<name>A0A1I7F4L0_9BURK</name>
<dbReference type="RefSeq" id="WP_054255462.1">
    <property type="nucleotide sequence ID" value="NZ_CYIG01000007.1"/>
</dbReference>
<protein>
    <recommendedName>
        <fullName evidence="1">ORC1/DEAH AAA+ ATPase domain-containing protein</fullName>
    </recommendedName>
</protein>
<dbReference type="InterPro" id="IPR052026">
    <property type="entry name" value="ExeA_AAA_ATPase_DNA-bind"/>
</dbReference>
<gene>
    <name evidence="2" type="ORF">SAMN04489707_1001168</name>
</gene>
<dbReference type="GO" id="GO:0016887">
    <property type="term" value="F:ATP hydrolysis activity"/>
    <property type="evidence" value="ECO:0007669"/>
    <property type="project" value="InterPro"/>
</dbReference>
<reference evidence="2 3" key="1">
    <citation type="submission" date="2016-10" db="EMBL/GenBank/DDBJ databases">
        <authorList>
            <person name="de Groot N.N."/>
        </authorList>
    </citation>
    <scope>NUCLEOTIDE SEQUENCE [LARGE SCALE GENOMIC DNA]</scope>
    <source>
        <strain evidence="2 3">R-24608</strain>
    </source>
</reference>
<dbReference type="Pfam" id="PF13401">
    <property type="entry name" value="AAA_22"/>
    <property type="match status" value="1"/>
</dbReference>
<evidence type="ECO:0000313" key="2">
    <source>
        <dbReference type="EMBL" id="SFU31096.1"/>
    </source>
</evidence>
<dbReference type="Proteomes" id="UP000183656">
    <property type="component" value="Unassembled WGS sequence"/>
</dbReference>
<feature type="domain" description="ORC1/DEAH AAA+ ATPase" evidence="1">
    <location>
        <begin position="28"/>
        <end position="143"/>
    </location>
</feature>
<dbReference type="Gene3D" id="3.40.50.300">
    <property type="entry name" value="P-loop containing nucleotide triphosphate hydrolases"/>
    <property type="match status" value="1"/>
</dbReference>
<dbReference type="SUPFAM" id="SSF52540">
    <property type="entry name" value="P-loop containing nucleoside triphosphate hydrolases"/>
    <property type="match status" value="1"/>
</dbReference>
<dbReference type="OrthoDB" id="9797061at2"/>
<dbReference type="PANTHER" id="PTHR35894">
    <property type="entry name" value="GENERAL SECRETION PATHWAY PROTEIN A-RELATED"/>
    <property type="match status" value="1"/>
</dbReference>
<dbReference type="InterPro" id="IPR049945">
    <property type="entry name" value="AAA_22"/>
</dbReference>
<dbReference type="STRING" id="343013.SAMN04489707_1001168"/>
<organism evidence="2 3">
    <name type="scientific">Paenacidovorax caeni</name>
    <dbReference type="NCBI Taxonomy" id="343013"/>
    <lineage>
        <taxon>Bacteria</taxon>
        <taxon>Pseudomonadati</taxon>
        <taxon>Pseudomonadota</taxon>
        <taxon>Betaproteobacteria</taxon>
        <taxon>Burkholderiales</taxon>
        <taxon>Comamonadaceae</taxon>
        <taxon>Paenacidovorax</taxon>
    </lineage>
</organism>
<sequence>MKKGFVQTANFRLLKEAEKIVERRGAREAGLVLIQGKYGIGKSELTERWASENGHVFIRSKRVWTPRSMLEDVATALGLSLRGTAKDVENRIAHHLVQTMQTLIFDEADYLADMKSAVKLETIRDITDVTGTMVFLVGMENFPAIVQRYEHIASRVARIVQLHPLGLEDVQAACKAKSEVRLSPALVEKIHHDSKGRMRHVLNAIANIEVWAEANSWAEVDVAHVKGKALCVDFTGHLTARGV</sequence>
<dbReference type="EMBL" id="FPBX01000001">
    <property type="protein sequence ID" value="SFU31096.1"/>
    <property type="molecule type" value="Genomic_DNA"/>
</dbReference>
<accession>A0A1I7F4L0</accession>
<proteinExistence type="predicted"/>
<dbReference type="PANTHER" id="PTHR35894:SF1">
    <property type="entry name" value="PHOSPHORIBULOKINASE _ URIDINE KINASE FAMILY"/>
    <property type="match status" value="1"/>
</dbReference>
<evidence type="ECO:0000259" key="1">
    <source>
        <dbReference type="Pfam" id="PF13401"/>
    </source>
</evidence>
<dbReference type="AlphaFoldDB" id="A0A1I7F4L0"/>
<keyword evidence="3" id="KW-1185">Reference proteome</keyword>